<dbReference type="AlphaFoldDB" id="A0A559JWI0"/>
<dbReference type="SUPFAM" id="SSF55383">
    <property type="entry name" value="Copper amine oxidase, domain N"/>
    <property type="match status" value="1"/>
</dbReference>
<organism evidence="2 3">
    <name type="scientific">Cohnella terricola</name>
    <dbReference type="NCBI Taxonomy" id="1289167"/>
    <lineage>
        <taxon>Bacteria</taxon>
        <taxon>Bacillati</taxon>
        <taxon>Bacillota</taxon>
        <taxon>Bacilli</taxon>
        <taxon>Bacillales</taxon>
        <taxon>Paenibacillaceae</taxon>
        <taxon>Cohnella</taxon>
    </lineage>
</organism>
<proteinExistence type="predicted"/>
<dbReference type="Pfam" id="PF07833">
    <property type="entry name" value="Cu_amine_oxidN1"/>
    <property type="match status" value="1"/>
</dbReference>
<dbReference type="Pfam" id="PF16142">
    <property type="entry name" value="DUF4850"/>
    <property type="match status" value="1"/>
</dbReference>
<dbReference type="EMBL" id="VNJJ01000001">
    <property type="protein sequence ID" value="TVY04187.1"/>
    <property type="molecule type" value="Genomic_DNA"/>
</dbReference>
<protein>
    <submittedName>
        <fullName evidence="2">DUF4850 domain-containing protein</fullName>
    </submittedName>
</protein>
<accession>A0A559JWI0</accession>
<name>A0A559JWI0_9BACL</name>
<dbReference type="InterPro" id="IPR032322">
    <property type="entry name" value="DUF4850"/>
</dbReference>
<evidence type="ECO:0000259" key="1">
    <source>
        <dbReference type="Pfam" id="PF07833"/>
    </source>
</evidence>
<sequence>MEESALNGKCSRILVLSLIIIGLLNFSSISLAADLDGRGSTEAGSSSVLTRDHAIAVHVNGQAVRSEHAGYLRSDGILYVSVRGLAEGLGMKTEWKPKKNFAIVTTSNEQTFYFSPNKENFWFNGQRYDLEFGTESEVDAGTSGDYVMIPAFAASKLFKAEVKWDAQTKQLNISKKDGNVLAGSGSSFLREWDVWSPEPSESLELAKALFKNAKIADGKLTVTVPELRDKRNGFIVFKGTNETPLQKGKTYTYRIGDTKAGNLYAYRTDPKGGILEEYWIWLSPGTLKYTYGIYGRQEAPVLIQNKRGKIVSLERMKKVIADAGKMLDCGIVDFKSGDSVVQLPMYCAAARYGADEPGHTPRIRPKSPLPAINFDIPRGQETRLAAYWMNQNAADGETGMLFIAPRGWKVDTAEVGANGSTGVRLIDPRDPKRHLRISTIPGCQGCAISAIGTYFSDLRQWAEDQTFPGSDIPFLAQRKIDANTVAYAKPISEQGYAANGIAYQRHSQEGGVFGSAELQLDNVSPDLVDTILKFLAAQLPSWV</sequence>
<evidence type="ECO:0000313" key="3">
    <source>
        <dbReference type="Proteomes" id="UP000316330"/>
    </source>
</evidence>
<keyword evidence="3" id="KW-1185">Reference proteome</keyword>
<feature type="domain" description="Copper amine oxidase-like N-terminal" evidence="1">
    <location>
        <begin position="59"/>
        <end position="173"/>
    </location>
</feature>
<dbReference type="Proteomes" id="UP000316330">
    <property type="component" value="Unassembled WGS sequence"/>
</dbReference>
<dbReference type="InterPro" id="IPR012854">
    <property type="entry name" value="Cu_amine_oxidase-like_N"/>
</dbReference>
<comment type="caution">
    <text evidence="2">The sequence shown here is derived from an EMBL/GenBank/DDBJ whole genome shotgun (WGS) entry which is preliminary data.</text>
</comment>
<evidence type="ECO:0000313" key="2">
    <source>
        <dbReference type="EMBL" id="TVY04187.1"/>
    </source>
</evidence>
<dbReference type="InterPro" id="IPR036582">
    <property type="entry name" value="Mao_N_sf"/>
</dbReference>
<dbReference type="OrthoDB" id="2606423at2"/>
<reference evidence="2 3" key="1">
    <citation type="submission" date="2019-07" db="EMBL/GenBank/DDBJ databases">
        <authorList>
            <person name="Kim J."/>
        </authorList>
    </citation>
    <scope>NUCLEOTIDE SEQUENCE [LARGE SCALE GENOMIC DNA]</scope>
    <source>
        <strain evidence="2 3">G13</strain>
    </source>
</reference>
<gene>
    <name evidence="2" type="ORF">FPZ45_00880</name>
</gene>
<dbReference type="Gene3D" id="3.30.457.10">
    <property type="entry name" value="Copper amine oxidase-like, N-terminal domain"/>
    <property type="match status" value="1"/>
</dbReference>